<feature type="transmembrane region" description="Helical" evidence="1">
    <location>
        <begin position="122"/>
        <end position="147"/>
    </location>
</feature>
<dbReference type="EMBL" id="FMPI01000007">
    <property type="protein sequence ID" value="SCS86141.1"/>
    <property type="molecule type" value="Genomic_DNA"/>
</dbReference>
<evidence type="ECO:0000256" key="1">
    <source>
        <dbReference type="SAM" id="Phobius"/>
    </source>
</evidence>
<keyword evidence="1" id="KW-0472">Membrane</keyword>
<gene>
    <name evidence="2" type="ORF">SAMEA2297795_00937</name>
    <name evidence="3" type="ORF">SAMEA2297796_01266</name>
</gene>
<reference evidence="3 4" key="1">
    <citation type="submission" date="2016-09" db="EMBL/GenBank/DDBJ databases">
        <authorList>
            <consortium name="Pathogen Informatics"/>
            <person name="Sun Q."/>
            <person name="Inoue M."/>
        </authorList>
    </citation>
    <scope>NUCLEOTIDE SEQUENCE [LARGE SCALE GENOMIC DNA]</scope>
    <source>
        <strain evidence="3 4">82C</strain>
    </source>
</reference>
<evidence type="ECO:0000313" key="5">
    <source>
        <dbReference type="Proteomes" id="UP000095768"/>
    </source>
</evidence>
<evidence type="ECO:0000313" key="2">
    <source>
        <dbReference type="EMBL" id="SCS66751.1"/>
    </source>
</evidence>
<feature type="transmembrane region" description="Helical" evidence="1">
    <location>
        <begin position="48"/>
        <end position="68"/>
    </location>
</feature>
<dbReference type="AlphaFoldDB" id="A0A1D4JYY9"/>
<evidence type="ECO:0000313" key="4">
    <source>
        <dbReference type="Proteomes" id="UP000095412"/>
    </source>
</evidence>
<reference evidence="2 5" key="2">
    <citation type="submission" date="2016-09" db="EMBL/GenBank/DDBJ databases">
        <authorList>
            <consortium name="Pathogen Informatics"/>
        </authorList>
    </citation>
    <scope>NUCLEOTIDE SEQUENCE [LARGE SCALE GENOMIC DNA]</scope>
    <source>
        <strain evidence="2 5">82B</strain>
    </source>
</reference>
<dbReference type="EMBL" id="FMPG01000002">
    <property type="protein sequence ID" value="SCS66751.1"/>
    <property type="molecule type" value="Genomic_DNA"/>
</dbReference>
<keyword evidence="4" id="KW-1185">Reference proteome</keyword>
<keyword evidence="2" id="KW-0449">Lipoprotein</keyword>
<feature type="transmembrane region" description="Helical" evidence="1">
    <location>
        <begin position="191"/>
        <end position="212"/>
    </location>
</feature>
<evidence type="ECO:0000313" key="3">
    <source>
        <dbReference type="EMBL" id="SCS86141.1"/>
    </source>
</evidence>
<protein>
    <submittedName>
        <fullName evidence="2">Lipoprotein, putative</fullName>
    </submittedName>
</protein>
<organism evidence="2 5">
    <name type="scientific">Staphylococcus caeli</name>
    <dbReference type="NCBI Taxonomy" id="2201815"/>
    <lineage>
        <taxon>Bacteria</taxon>
        <taxon>Bacillati</taxon>
        <taxon>Bacillota</taxon>
        <taxon>Bacilli</taxon>
        <taxon>Bacillales</taxon>
        <taxon>Staphylococcaceae</taxon>
        <taxon>Staphylococcus</taxon>
    </lineage>
</organism>
<sequence length="225" mass="26473">MDFNKEIDELRKPATQVMSCIAIVIITFSGLTLFYGLEYKNIPLYLKIPTLIEILIIILSLLQFIRFINFKNSENPNKRLLKRYAQFLTIINILGSYNVAFAFNNVFYFVALQNFIDLYHFWLVSTLSILVSFILWTIGVILMFIEFPKWDKFMNGKKRTFIGIALTFIAQFIHIERIIEYILAPNIADSKFIIAGMIFMLLGIYLVTFEWIRKYADFKILVLKE</sequence>
<keyword evidence="1" id="KW-1133">Transmembrane helix</keyword>
<dbReference type="Pfam" id="PF16882">
    <property type="entry name" value="DUF5079"/>
    <property type="match status" value="1"/>
</dbReference>
<dbReference type="RefSeq" id="WP_069995439.1">
    <property type="nucleotide sequence ID" value="NZ_FMPG01000002.1"/>
</dbReference>
<dbReference type="InterPro" id="IPR031690">
    <property type="entry name" value="DUF5079"/>
</dbReference>
<name>A0A1D4JYY9_9STAP</name>
<feature type="transmembrane region" description="Helical" evidence="1">
    <location>
        <begin position="17"/>
        <end position="36"/>
    </location>
</feature>
<feature type="transmembrane region" description="Helical" evidence="1">
    <location>
        <begin position="89"/>
        <end position="110"/>
    </location>
</feature>
<dbReference type="OrthoDB" id="2411449at2"/>
<dbReference type="Proteomes" id="UP000095412">
    <property type="component" value="Unassembled WGS sequence"/>
</dbReference>
<accession>A0A1D4JYY9</accession>
<feature type="transmembrane region" description="Helical" evidence="1">
    <location>
        <begin position="159"/>
        <end position="179"/>
    </location>
</feature>
<proteinExistence type="predicted"/>
<keyword evidence="1" id="KW-0812">Transmembrane</keyword>
<dbReference type="Proteomes" id="UP000095768">
    <property type="component" value="Unassembled WGS sequence"/>
</dbReference>